<dbReference type="Proteomes" id="UP000030019">
    <property type="component" value="Unassembled WGS sequence"/>
</dbReference>
<dbReference type="InterPro" id="IPR009620">
    <property type="entry name" value="UPF0236"/>
</dbReference>
<reference evidence="2 3" key="1">
    <citation type="submission" date="2014-06" db="EMBL/GenBank/DDBJ databases">
        <authorList>
            <person name="Teng J.L."/>
            <person name="Huang Y."/>
            <person name="Tse H."/>
            <person name="Lau S.K."/>
            <person name="Woo P.C."/>
        </authorList>
    </citation>
    <scope>NUCLEOTIDE SEQUENCE [LARGE SCALE GENOMIC DNA]</scope>
    <source>
        <strain evidence="2 3">HKU4</strain>
    </source>
</reference>
<accession>A0A0A0DE52</accession>
<proteinExistence type="inferred from homology"/>
<evidence type="ECO:0000313" key="2">
    <source>
        <dbReference type="EMBL" id="KGM36986.1"/>
    </source>
</evidence>
<gene>
    <name evidence="2" type="ORF">SSIN_1128</name>
</gene>
<dbReference type="NCBIfam" id="NF033529">
    <property type="entry name" value="transpos_ISLre2"/>
    <property type="match status" value="1"/>
</dbReference>
<comment type="similarity">
    <text evidence="1">Belongs to the UPF0236 family.</text>
</comment>
<organism evidence="2 3">
    <name type="scientific">Streptococcus sinensis</name>
    <dbReference type="NCBI Taxonomy" id="176090"/>
    <lineage>
        <taxon>Bacteria</taxon>
        <taxon>Bacillati</taxon>
        <taxon>Bacillota</taxon>
        <taxon>Bacilli</taxon>
        <taxon>Lactobacillales</taxon>
        <taxon>Streptococcaceae</taxon>
        <taxon>Streptococcus</taxon>
    </lineage>
</organism>
<evidence type="ECO:0008006" key="4">
    <source>
        <dbReference type="Google" id="ProtNLM"/>
    </source>
</evidence>
<comment type="caution">
    <text evidence="2">The sequence shown here is derived from an EMBL/GenBank/DDBJ whole genome shotgun (WGS) entry which is preliminary data.</text>
</comment>
<dbReference type="eggNOG" id="ENOG5031FFI">
    <property type="taxonomic scope" value="Bacteria"/>
</dbReference>
<evidence type="ECO:0000313" key="3">
    <source>
        <dbReference type="Proteomes" id="UP000030019"/>
    </source>
</evidence>
<protein>
    <recommendedName>
        <fullName evidence="4">Transposase</fullName>
    </recommendedName>
</protein>
<name>A0A0A0DE52_9STRE</name>
<dbReference type="STRING" id="176090.SSIN_1128"/>
<dbReference type="EMBL" id="JPEN01000068">
    <property type="protein sequence ID" value="KGM36986.1"/>
    <property type="molecule type" value="Genomic_DNA"/>
</dbReference>
<keyword evidence="3" id="KW-1185">Reference proteome</keyword>
<dbReference type="Pfam" id="PF06782">
    <property type="entry name" value="UPF0236"/>
    <property type="match status" value="1"/>
</dbReference>
<sequence>MDTKIIDERDFVEKFKEKNLEGFHKFVSDYDKFMSPIMRARGYKFVNYAERTVTFTFGQVTFSRKRWYKKRRCRIPVDEKLGLEKRAAYSKELLYQITRLATMMPYRKVVEVIELMYQIYITKDTVLKAIKFADELLAEKEDYRFYQEGKMNKKIEVPVIYLEGDGLWIKVTEQEKERRNKDIAHFVIHTGSERQGNRTILKNKVEIVSQNNRVAREKVIDYIYNHYKINQNTLLVTNSDMGHGYTPYIFQEIAKGLKIKKHEHFWDRFHLNMEIKKSVYSYSSELYDRFLEAIKNNSKKMLRSAIDTLEALVLNTQDEKKFESFISFKKRILLNFQYTQSPKQRNLEIDSLGIMESQHRKISYRMKNRGMYWSLDHADTMSHIILLSHNQIRDLFFGNWRKEYEKYRSEGMSGAKVKEKMKRVPRSLGLMVDASWKGHRHRERDRFLNKKVRK</sequence>
<dbReference type="AlphaFoldDB" id="A0A0A0DE52"/>
<dbReference type="PATRIC" id="fig|176090.4.peg.1093"/>
<evidence type="ECO:0000256" key="1">
    <source>
        <dbReference type="ARBA" id="ARBA00006539"/>
    </source>
</evidence>
<dbReference type="RefSeq" id="WP_037616646.1">
    <property type="nucleotide sequence ID" value="NZ_JPEN01000068.1"/>
</dbReference>